<feature type="region of interest" description="Disordered" evidence="5">
    <location>
        <begin position="30"/>
        <end position="63"/>
    </location>
</feature>
<evidence type="ECO:0000256" key="6">
    <source>
        <dbReference type="SAM" id="Phobius"/>
    </source>
</evidence>
<keyword evidence="3" id="KW-0862">Zinc</keyword>
<accession>A0AAW1KXK7</accession>
<dbReference type="GO" id="GO:0008270">
    <property type="term" value="F:zinc ion binding"/>
    <property type="evidence" value="ECO:0007669"/>
    <property type="project" value="UniProtKB-KW"/>
</dbReference>
<evidence type="ECO:0000256" key="4">
    <source>
        <dbReference type="PROSITE-ProRule" id="PRU00470"/>
    </source>
</evidence>
<dbReference type="EMBL" id="JBDFQZ010000005">
    <property type="protein sequence ID" value="KAK9725607.1"/>
    <property type="molecule type" value="Genomic_DNA"/>
</dbReference>
<feature type="compositionally biased region" description="Basic and acidic residues" evidence="5">
    <location>
        <begin position="190"/>
        <end position="202"/>
    </location>
</feature>
<dbReference type="PANTHER" id="PTHR31251:SF108">
    <property type="entry name" value="SQUAMOSA PROMOTER-BINDING-LIKE PROTEIN 7"/>
    <property type="match status" value="1"/>
</dbReference>
<organism evidence="8 9">
    <name type="scientific">Saponaria officinalis</name>
    <name type="common">Common soapwort</name>
    <name type="synonym">Lychnis saponaria</name>
    <dbReference type="NCBI Taxonomy" id="3572"/>
    <lineage>
        <taxon>Eukaryota</taxon>
        <taxon>Viridiplantae</taxon>
        <taxon>Streptophyta</taxon>
        <taxon>Embryophyta</taxon>
        <taxon>Tracheophyta</taxon>
        <taxon>Spermatophyta</taxon>
        <taxon>Magnoliopsida</taxon>
        <taxon>eudicotyledons</taxon>
        <taxon>Gunneridae</taxon>
        <taxon>Pentapetalae</taxon>
        <taxon>Caryophyllales</taxon>
        <taxon>Caryophyllaceae</taxon>
        <taxon>Caryophylleae</taxon>
        <taxon>Saponaria</taxon>
    </lineage>
</organism>
<dbReference type="InterPro" id="IPR004333">
    <property type="entry name" value="SBP_dom"/>
</dbReference>
<evidence type="ECO:0000256" key="3">
    <source>
        <dbReference type="ARBA" id="ARBA00022833"/>
    </source>
</evidence>
<dbReference type="InterPro" id="IPR036893">
    <property type="entry name" value="SBP_sf"/>
</dbReference>
<evidence type="ECO:0000256" key="2">
    <source>
        <dbReference type="ARBA" id="ARBA00022771"/>
    </source>
</evidence>
<dbReference type="Pfam" id="PF26102">
    <property type="entry name" value="Ig_SPL7"/>
    <property type="match status" value="1"/>
</dbReference>
<evidence type="ECO:0000256" key="1">
    <source>
        <dbReference type="ARBA" id="ARBA00022723"/>
    </source>
</evidence>
<keyword evidence="6" id="KW-0812">Transmembrane</keyword>
<dbReference type="Pfam" id="PF03110">
    <property type="entry name" value="SBP"/>
    <property type="match status" value="1"/>
</dbReference>
<dbReference type="Proteomes" id="UP001443914">
    <property type="component" value="Unassembled WGS sequence"/>
</dbReference>
<feature type="transmembrane region" description="Helical" evidence="6">
    <location>
        <begin position="733"/>
        <end position="751"/>
    </location>
</feature>
<reference evidence="8 9" key="1">
    <citation type="submission" date="2024-03" db="EMBL/GenBank/DDBJ databases">
        <title>WGS assembly of Saponaria officinalis var. Norfolk2.</title>
        <authorList>
            <person name="Jenkins J."/>
            <person name="Shu S."/>
            <person name="Grimwood J."/>
            <person name="Barry K."/>
            <person name="Goodstein D."/>
            <person name="Schmutz J."/>
            <person name="Leebens-Mack J."/>
            <person name="Osbourn A."/>
        </authorList>
    </citation>
    <scope>NUCLEOTIDE SEQUENCE [LARGE SCALE GENOMIC DNA]</scope>
    <source>
        <strain evidence="9">cv. Norfolk2</strain>
        <strain evidence="8">JIC</strain>
        <tissue evidence="8">Leaf</tissue>
    </source>
</reference>
<dbReference type="GO" id="GO:0003677">
    <property type="term" value="F:DNA binding"/>
    <property type="evidence" value="ECO:0007669"/>
    <property type="project" value="InterPro"/>
</dbReference>
<proteinExistence type="predicted"/>
<evidence type="ECO:0000256" key="5">
    <source>
        <dbReference type="SAM" id="MobiDB-lite"/>
    </source>
</evidence>
<dbReference type="SUPFAM" id="SSF103612">
    <property type="entry name" value="SBT domain"/>
    <property type="match status" value="1"/>
</dbReference>
<dbReference type="PANTHER" id="PTHR31251">
    <property type="entry name" value="SQUAMOSA PROMOTER-BINDING-LIKE PROTEIN 4"/>
    <property type="match status" value="1"/>
</dbReference>
<keyword evidence="6" id="KW-1133">Transmembrane helix</keyword>
<keyword evidence="1" id="KW-0479">Metal-binding</keyword>
<feature type="domain" description="SBP-type" evidence="7">
    <location>
        <begin position="112"/>
        <end position="189"/>
    </location>
</feature>
<name>A0AAW1KXK7_SAPOF</name>
<sequence>MELPPMTGGGDAPFEWNEFFDFTLDDPIFASLTVDPHPHPPPPPPPPPPAAEEADPASGDRVRKRDPRMICENFLAGLVPCACPELDAMIKAEEEEVGPGKKRARVGRTPGLARCQVPGCEVDISQLKGYHRRHRVCLACANAVSVSIDGETKRYCQQCGKFHLLPDFDEGKRSCRRKLERHNNRRRRKPADSRAAVEKDIQGDWQTEDVSSDSDVCKDKTWESSQLAEREDSKDGTLSNLCSALESQNVDIESTMTFTQVEKVLDNAKKTSSPPSDNKSAYSSACPTGRISFKLYDWNPAEFPRRLRHQIFQWLSNMPVELEGYIRPGCTILTAFVSMPQCMWAKLFEDPASYIQSSVGPGGILFGKGAASVYLNDVTYRILRDGTSVMKLEVAVRAPKLHYVYPPCFEAGKPMDLIACGSNLLQSKFRSLISFAGEYLAHDYYVAFSHGKDNHESSEDFGRQSCRIYVPSTKPSFFGPAFIEVENECGISNFIPVLIGDEHVCAEINMIHQKYDFCCCVKKSQLTDVDFSRGACEASCSSHTAFSEFMLDVAWLLKCPSSEKLQHVLTSCQVRRFSCVLNILTSSKSGFILERILRSLVFVLDEIESSNVHTITDFDKRMLNKSFNHAKDFLSQNLCKDDLLMRRVKDLIPKGDGVGTDDDSLFNYDSSQALEKESEIKPRFFQSSDCLRKGVSDALLDREACMNGNGNGEWPKRLGYLMTSKRVTITRPLVYMIAAVAVCFGVCAVAFHPQKVAKFAVTIRSCVFDQSSN</sequence>
<gene>
    <name evidence="8" type="ORF">RND81_05G156900</name>
</gene>
<dbReference type="PROSITE" id="PS51141">
    <property type="entry name" value="ZF_SBP"/>
    <property type="match status" value="1"/>
</dbReference>
<feature type="compositionally biased region" description="Pro residues" evidence="5">
    <location>
        <begin position="39"/>
        <end position="50"/>
    </location>
</feature>
<comment type="caution">
    <text evidence="8">The sequence shown here is derived from an EMBL/GenBank/DDBJ whole genome shotgun (WGS) entry which is preliminary data.</text>
</comment>
<evidence type="ECO:0000313" key="8">
    <source>
        <dbReference type="EMBL" id="KAK9725608.1"/>
    </source>
</evidence>
<dbReference type="InterPro" id="IPR044817">
    <property type="entry name" value="SBP-like"/>
</dbReference>
<keyword evidence="6" id="KW-0472">Membrane</keyword>
<evidence type="ECO:0000313" key="9">
    <source>
        <dbReference type="Proteomes" id="UP001443914"/>
    </source>
</evidence>
<evidence type="ECO:0000259" key="7">
    <source>
        <dbReference type="PROSITE" id="PS51141"/>
    </source>
</evidence>
<keyword evidence="2 4" id="KW-0863">Zinc-finger</keyword>
<dbReference type="AlphaFoldDB" id="A0AAW1KXK7"/>
<dbReference type="EMBL" id="JBDFQZ010000005">
    <property type="protein sequence ID" value="KAK9725608.1"/>
    <property type="molecule type" value="Genomic_DNA"/>
</dbReference>
<feature type="region of interest" description="Disordered" evidence="5">
    <location>
        <begin position="181"/>
        <end position="217"/>
    </location>
</feature>
<protein>
    <recommendedName>
        <fullName evidence="7">SBP-type domain-containing protein</fullName>
    </recommendedName>
</protein>
<keyword evidence="9" id="KW-1185">Reference proteome</keyword>
<dbReference type="GO" id="GO:0005634">
    <property type="term" value="C:nucleus"/>
    <property type="evidence" value="ECO:0007669"/>
    <property type="project" value="InterPro"/>
</dbReference>
<dbReference type="Gene3D" id="4.10.1100.10">
    <property type="entry name" value="Transcription factor, SBP-box domain"/>
    <property type="match status" value="1"/>
</dbReference>